<proteinExistence type="inferred from homology"/>
<dbReference type="InterPro" id="IPR016160">
    <property type="entry name" value="Ald_DH_CS_CYS"/>
</dbReference>
<evidence type="ECO:0000313" key="5">
    <source>
        <dbReference type="EMBL" id="KAK4022426.1"/>
    </source>
</evidence>
<dbReference type="InterPro" id="IPR016163">
    <property type="entry name" value="Ald_DH_C"/>
</dbReference>
<dbReference type="PROSITE" id="PS00070">
    <property type="entry name" value="ALDEHYDE_DEHYDR_CYS"/>
    <property type="match status" value="1"/>
</dbReference>
<feature type="domain" description="Aldehyde dehydrogenase" evidence="4">
    <location>
        <begin position="49"/>
        <end position="501"/>
    </location>
</feature>
<evidence type="ECO:0000256" key="2">
    <source>
        <dbReference type="PROSITE-ProRule" id="PRU10007"/>
    </source>
</evidence>
<protein>
    <recommendedName>
        <fullName evidence="4">Aldehyde dehydrogenase domain-containing protein</fullName>
    </recommendedName>
</protein>
<evidence type="ECO:0000259" key="4">
    <source>
        <dbReference type="Pfam" id="PF00171"/>
    </source>
</evidence>
<name>A0ABR0ABB6_9CRUS</name>
<dbReference type="NCBIfam" id="NF009725">
    <property type="entry name" value="PRK13252.1"/>
    <property type="match status" value="1"/>
</dbReference>
<dbReference type="Gene3D" id="3.40.605.10">
    <property type="entry name" value="Aldehyde Dehydrogenase, Chain A, domain 1"/>
    <property type="match status" value="1"/>
</dbReference>
<sequence length="517" mass="56158">MLLLPTSPMRQSLFRWMPFSSFSTVNVKGGPYNFVDGHKTDSMDSNGFTNVLNPATSKRLAKIAVSGVSDVDMAVKSSKKAYDSWSMLSGFERGKLVSQLGHKILKNLEALAHLEVENNGKPIWEARLDIQSCADCFLYFGGIASTISGKHIQLPNSSFGLVKRESLGVVGGIGAWNYPLQTCSWKVAPALACGNTMVYKPSELTPLTALALAELATEAGIPRGVFNIVQGSGETGKHLCCHPDVAKISFTGSVQTGKNILKLAADDLKRVTLELGGKNPLIIYDDCDLTNAVKGALLANFLSQGQVCSNGSRVFVQRSIVDRFTDEFVKATTQLAIGDPLDNKTQVGATVSKTHAEKVLAYIKQGVGEAPVQLCGGERVHMPKPFQNGYFISPCILTNCHDEMTAVREEIFGPVATILPFDTEEEVIHRANQTPYGLSAGIFTNDLRKAHRTSNRLQSGTIWVNNFNVTPVELPFGGFKQSGIGVECSTEAIQCYTQLKSTYIEMNDIDCPLYNTQ</sequence>
<comment type="caution">
    <text evidence="5">The sequence shown here is derived from an EMBL/GenBank/DDBJ whole genome shotgun (WGS) entry which is preliminary data.</text>
</comment>
<accession>A0ABR0ABB6</accession>
<dbReference type="InterPro" id="IPR016161">
    <property type="entry name" value="Ald_DH/histidinol_DH"/>
</dbReference>
<comment type="similarity">
    <text evidence="3">Belongs to the aldehyde dehydrogenase family.</text>
</comment>
<dbReference type="InterPro" id="IPR016162">
    <property type="entry name" value="Ald_DH_N"/>
</dbReference>
<evidence type="ECO:0000256" key="1">
    <source>
        <dbReference type="ARBA" id="ARBA00023002"/>
    </source>
</evidence>
<dbReference type="Gene3D" id="3.40.309.10">
    <property type="entry name" value="Aldehyde Dehydrogenase, Chain A, domain 2"/>
    <property type="match status" value="1"/>
</dbReference>
<dbReference type="Pfam" id="PF00171">
    <property type="entry name" value="Aldedh"/>
    <property type="match status" value="1"/>
</dbReference>
<dbReference type="PANTHER" id="PTHR11699">
    <property type="entry name" value="ALDEHYDE DEHYDROGENASE-RELATED"/>
    <property type="match status" value="1"/>
</dbReference>
<dbReference type="PROSITE" id="PS00687">
    <property type="entry name" value="ALDEHYDE_DEHYDR_GLU"/>
    <property type="match status" value="1"/>
</dbReference>
<keyword evidence="6" id="KW-1185">Reference proteome</keyword>
<feature type="active site" evidence="2">
    <location>
        <position position="274"/>
    </location>
</feature>
<dbReference type="InterPro" id="IPR015590">
    <property type="entry name" value="Aldehyde_DH_dom"/>
</dbReference>
<dbReference type="Proteomes" id="UP001234178">
    <property type="component" value="Unassembled WGS sequence"/>
</dbReference>
<evidence type="ECO:0000256" key="3">
    <source>
        <dbReference type="RuleBase" id="RU003345"/>
    </source>
</evidence>
<keyword evidence="1 3" id="KW-0560">Oxidoreductase</keyword>
<reference evidence="5 6" key="1">
    <citation type="journal article" date="2023" name="Nucleic Acids Res.">
        <title>The hologenome of Daphnia magna reveals possible DNA methylation and microbiome-mediated evolution of the host genome.</title>
        <authorList>
            <person name="Chaturvedi A."/>
            <person name="Li X."/>
            <person name="Dhandapani V."/>
            <person name="Marshall H."/>
            <person name="Kissane S."/>
            <person name="Cuenca-Cambronero M."/>
            <person name="Asole G."/>
            <person name="Calvet F."/>
            <person name="Ruiz-Romero M."/>
            <person name="Marangio P."/>
            <person name="Guigo R."/>
            <person name="Rago D."/>
            <person name="Mirbahai L."/>
            <person name="Eastwood N."/>
            <person name="Colbourne J.K."/>
            <person name="Zhou J."/>
            <person name="Mallon E."/>
            <person name="Orsini L."/>
        </authorList>
    </citation>
    <scope>NUCLEOTIDE SEQUENCE [LARGE SCALE GENOMIC DNA]</scope>
    <source>
        <strain evidence="5">LRV0_1</strain>
    </source>
</reference>
<dbReference type="SUPFAM" id="SSF53720">
    <property type="entry name" value="ALDH-like"/>
    <property type="match status" value="1"/>
</dbReference>
<organism evidence="5 6">
    <name type="scientific">Daphnia magna</name>
    <dbReference type="NCBI Taxonomy" id="35525"/>
    <lineage>
        <taxon>Eukaryota</taxon>
        <taxon>Metazoa</taxon>
        <taxon>Ecdysozoa</taxon>
        <taxon>Arthropoda</taxon>
        <taxon>Crustacea</taxon>
        <taxon>Branchiopoda</taxon>
        <taxon>Diplostraca</taxon>
        <taxon>Cladocera</taxon>
        <taxon>Anomopoda</taxon>
        <taxon>Daphniidae</taxon>
        <taxon>Daphnia</taxon>
    </lineage>
</organism>
<evidence type="ECO:0000313" key="6">
    <source>
        <dbReference type="Proteomes" id="UP001234178"/>
    </source>
</evidence>
<gene>
    <name evidence="5" type="ORF">OUZ56_007893</name>
</gene>
<dbReference type="EMBL" id="JAOYFB010000037">
    <property type="protein sequence ID" value="KAK4022426.1"/>
    <property type="molecule type" value="Genomic_DNA"/>
</dbReference>
<dbReference type="InterPro" id="IPR029510">
    <property type="entry name" value="Ald_DH_CS_GLU"/>
</dbReference>